<proteinExistence type="predicted"/>
<feature type="signal peptide" evidence="1">
    <location>
        <begin position="1"/>
        <end position="20"/>
    </location>
</feature>
<organism evidence="2">
    <name type="scientific">Fundidesulfovibrio putealis</name>
    <dbReference type="NCBI Taxonomy" id="270496"/>
    <lineage>
        <taxon>Bacteria</taxon>
        <taxon>Pseudomonadati</taxon>
        <taxon>Thermodesulfobacteriota</taxon>
        <taxon>Desulfovibrionia</taxon>
        <taxon>Desulfovibrionales</taxon>
        <taxon>Desulfovibrionaceae</taxon>
        <taxon>Fundidesulfovibrio</taxon>
    </lineage>
</organism>
<sequence>MRLFSMLAAVLLLTAGPVLAQNSRTQAMEWLRMPTQGRTAYLTGAAAGANAYAESQPGEHKLARVRIDMAVADMNSRLQDPLARQQSMMALAWQVIQANQDKGIPVLEAGGHVRDAQFDQRLLFDYPWLYPVNLEAFVPMSQPKPTFAQTWLAAQNPLKLFFLEGFGDMVAERCLARFGDTPKGNACLKPLLPMPIDAVATQMDAIYRDPRYAHTGYDLVARAALLRMVGDDWQSVLNGK</sequence>
<comment type="caution">
    <text evidence="2">The sequence shown here is derived from an EMBL/GenBank/DDBJ whole genome shotgun (WGS) entry which is preliminary data.</text>
</comment>
<keyword evidence="1" id="KW-0732">Signal</keyword>
<feature type="chain" id="PRO_5028354223" evidence="1">
    <location>
        <begin position="21"/>
        <end position="240"/>
    </location>
</feature>
<protein>
    <submittedName>
        <fullName evidence="2">Uncharacterized protein</fullName>
    </submittedName>
</protein>
<dbReference type="EMBL" id="DSRP01000090">
    <property type="protein sequence ID" value="HGG91570.1"/>
    <property type="molecule type" value="Genomic_DNA"/>
</dbReference>
<accession>A0A7C4AA25</accession>
<gene>
    <name evidence="2" type="ORF">ENR59_01280</name>
</gene>
<reference evidence="2" key="1">
    <citation type="journal article" date="2020" name="mSystems">
        <title>Genome- and Community-Level Interaction Insights into Carbon Utilization and Element Cycling Functions of Hydrothermarchaeota in Hydrothermal Sediment.</title>
        <authorList>
            <person name="Zhou Z."/>
            <person name="Liu Y."/>
            <person name="Xu W."/>
            <person name="Pan J."/>
            <person name="Luo Z.H."/>
            <person name="Li M."/>
        </authorList>
    </citation>
    <scope>NUCLEOTIDE SEQUENCE [LARGE SCALE GENOMIC DNA]</scope>
    <source>
        <strain evidence="2">SpSt-413</strain>
    </source>
</reference>
<evidence type="ECO:0000256" key="1">
    <source>
        <dbReference type="SAM" id="SignalP"/>
    </source>
</evidence>
<evidence type="ECO:0000313" key="2">
    <source>
        <dbReference type="EMBL" id="HGG91570.1"/>
    </source>
</evidence>
<name>A0A7C4AA25_9BACT</name>
<dbReference type="AlphaFoldDB" id="A0A7C4AA25"/>